<proteinExistence type="predicted"/>
<evidence type="ECO:0000313" key="1">
    <source>
        <dbReference type="EMBL" id="KIM38552.1"/>
    </source>
</evidence>
<gene>
    <name evidence="1" type="ORF">M413DRAFT_243385</name>
</gene>
<dbReference type="STRING" id="686832.A0A0C2YC28"/>
<dbReference type="EMBL" id="KN831790">
    <property type="protein sequence ID" value="KIM38552.1"/>
    <property type="molecule type" value="Genomic_DNA"/>
</dbReference>
<dbReference type="AlphaFoldDB" id="A0A0C2YC28"/>
<dbReference type="HOGENOM" id="CLU_080230_0_0_1"/>
<organism evidence="1 2">
    <name type="scientific">Hebeloma cylindrosporum</name>
    <dbReference type="NCBI Taxonomy" id="76867"/>
    <lineage>
        <taxon>Eukaryota</taxon>
        <taxon>Fungi</taxon>
        <taxon>Dikarya</taxon>
        <taxon>Basidiomycota</taxon>
        <taxon>Agaricomycotina</taxon>
        <taxon>Agaricomycetes</taxon>
        <taxon>Agaricomycetidae</taxon>
        <taxon>Agaricales</taxon>
        <taxon>Agaricineae</taxon>
        <taxon>Hymenogastraceae</taxon>
        <taxon>Hebeloma</taxon>
    </lineage>
</organism>
<evidence type="ECO:0000313" key="2">
    <source>
        <dbReference type="Proteomes" id="UP000053424"/>
    </source>
</evidence>
<accession>A0A0C2YC28</accession>
<reference evidence="2" key="2">
    <citation type="submission" date="2015-01" db="EMBL/GenBank/DDBJ databases">
        <title>Evolutionary Origins and Diversification of the Mycorrhizal Mutualists.</title>
        <authorList>
            <consortium name="DOE Joint Genome Institute"/>
            <consortium name="Mycorrhizal Genomics Consortium"/>
            <person name="Kohler A."/>
            <person name="Kuo A."/>
            <person name="Nagy L.G."/>
            <person name="Floudas D."/>
            <person name="Copeland A."/>
            <person name="Barry K.W."/>
            <person name="Cichocki N."/>
            <person name="Veneault-Fourrey C."/>
            <person name="LaButti K."/>
            <person name="Lindquist E.A."/>
            <person name="Lipzen A."/>
            <person name="Lundell T."/>
            <person name="Morin E."/>
            <person name="Murat C."/>
            <person name="Riley R."/>
            <person name="Ohm R."/>
            <person name="Sun H."/>
            <person name="Tunlid A."/>
            <person name="Henrissat B."/>
            <person name="Grigoriev I.V."/>
            <person name="Hibbett D.S."/>
            <person name="Martin F."/>
        </authorList>
    </citation>
    <scope>NUCLEOTIDE SEQUENCE [LARGE SCALE GENOMIC DNA]</scope>
    <source>
        <strain evidence="2">h7</strain>
    </source>
</reference>
<name>A0A0C2YC28_HEBCY</name>
<keyword evidence="2" id="KW-1185">Reference proteome</keyword>
<dbReference type="Proteomes" id="UP000053424">
    <property type="component" value="Unassembled WGS sequence"/>
</dbReference>
<dbReference type="OrthoDB" id="3250770at2759"/>
<protein>
    <submittedName>
        <fullName evidence="1">Uncharacterized protein</fullName>
    </submittedName>
</protein>
<sequence length="221" mass="23477">MVQSTLLFWVLATFLGSDLLAGLGALASLYPTKPVASTIYIAGQAAEVSWMDDGKVPLLNATAGIRIDLYAGNNTFLATCAKDVNAMDLSRTIFIPSFIPANFHVYTLRFIATYPPQIIYTADFTIIPSPLAPESSPKRRPSASSSSVPATVTKTILSRIAGTFSFPSPTAPATQQHGSAGLGKTGALRGKGPSAGWDIERIKFRIVFIVWPALVGLSMAL</sequence>
<reference evidence="1 2" key="1">
    <citation type="submission" date="2014-04" db="EMBL/GenBank/DDBJ databases">
        <authorList>
            <consortium name="DOE Joint Genome Institute"/>
            <person name="Kuo A."/>
            <person name="Gay G."/>
            <person name="Dore J."/>
            <person name="Kohler A."/>
            <person name="Nagy L.G."/>
            <person name="Floudas D."/>
            <person name="Copeland A."/>
            <person name="Barry K.W."/>
            <person name="Cichocki N."/>
            <person name="Veneault-Fourrey C."/>
            <person name="LaButti K."/>
            <person name="Lindquist E.A."/>
            <person name="Lipzen A."/>
            <person name="Lundell T."/>
            <person name="Morin E."/>
            <person name="Murat C."/>
            <person name="Sun H."/>
            <person name="Tunlid A."/>
            <person name="Henrissat B."/>
            <person name="Grigoriev I.V."/>
            <person name="Hibbett D.S."/>
            <person name="Martin F."/>
            <person name="Nordberg H.P."/>
            <person name="Cantor M.N."/>
            <person name="Hua S.X."/>
        </authorList>
    </citation>
    <scope>NUCLEOTIDE SEQUENCE [LARGE SCALE GENOMIC DNA]</scope>
    <source>
        <strain evidence="2">h7</strain>
    </source>
</reference>